<evidence type="ECO:0000313" key="5">
    <source>
        <dbReference type="EMBL" id="RCX19590.1"/>
    </source>
</evidence>
<dbReference type="SUPFAM" id="SSF75217">
    <property type="entry name" value="alpha/beta knot"/>
    <property type="match status" value="1"/>
</dbReference>
<protein>
    <submittedName>
        <fullName evidence="5">TrmH family RNA methyltransferase</fullName>
    </submittedName>
</protein>
<dbReference type="InterPro" id="IPR053888">
    <property type="entry name" value="MRM3-like_sub_bind"/>
</dbReference>
<comment type="caution">
    <text evidence="5">The sequence shown here is derived from an EMBL/GenBank/DDBJ whole genome shotgun (WGS) entry which is preliminary data.</text>
</comment>
<dbReference type="InterPro" id="IPR029026">
    <property type="entry name" value="tRNA_m1G_MTases_N"/>
</dbReference>
<name>A0A369BDE3_9BACL</name>
<dbReference type="AlphaFoldDB" id="A0A369BDE3"/>
<feature type="domain" description="RNA 2-O ribose methyltransferase substrate binding" evidence="4">
    <location>
        <begin position="30"/>
        <end position="104"/>
    </location>
</feature>
<dbReference type="SMART" id="SM00967">
    <property type="entry name" value="SpoU_sub_bind"/>
    <property type="match status" value="1"/>
</dbReference>
<accession>A0A369BDE3</accession>
<dbReference type="CDD" id="cd18095">
    <property type="entry name" value="SpoU-like_rRNA-MTase"/>
    <property type="match status" value="1"/>
</dbReference>
<comment type="similarity">
    <text evidence="1">Belongs to the class IV-like SAM-binding methyltransferase superfamily. RNA methyltransferase TrmH family.</text>
</comment>
<dbReference type="GO" id="GO:0003723">
    <property type="term" value="F:RNA binding"/>
    <property type="evidence" value="ECO:0007669"/>
    <property type="project" value="InterPro"/>
</dbReference>
<dbReference type="InterPro" id="IPR001537">
    <property type="entry name" value="SpoU_MeTrfase"/>
</dbReference>
<dbReference type="PANTHER" id="PTHR43191">
    <property type="entry name" value="RRNA METHYLTRANSFERASE 3"/>
    <property type="match status" value="1"/>
</dbReference>
<dbReference type="GO" id="GO:0006396">
    <property type="term" value="P:RNA processing"/>
    <property type="evidence" value="ECO:0007669"/>
    <property type="project" value="InterPro"/>
</dbReference>
<evidence type="ECO:0000259" key="4">
    <source>
        <dbReference type="SMART" id="SM00967"/>
    </source>
</evidence>
<dbReference type="Pfam" id="PF22435">
    <property type="entry name" value="MRM3-like_sub_bind"/>
    <property type="match status" value="1"/>
</dbReference>
<proteinExistence type="inferred from homology"/>
<dbReference type="Gene3D" id="3.40.1280.10">
    <property type="match status" value="1"/>
</dbReference>
<gene>
    <name evidence="5" type="ORF">DFP94_10441</name>
</gene>
<reference evidence="5 6" key="1">
    <citation type="submission" date="2018-07" db="EMBL/GenBank/DDBJ databases">
        <title>Genomic Encyclopedia of Type Strains, Phase III (KMG-III): the genomes of soil and plant-associated and newly described type strains.</title>
        <authorList>
            <person name="Whitman W."/>
        </authorList>
    </citation>
    <scope>NUCLEOTIDE SEQUENCE [LARGE SCALE GENOMIC DNA]</scope>
    <source>
        <strain evidence="5 6">CECT 8333</strain>
    </source>
</reference>
<dbReference type="InterPro" id="IPR029064">
    <property type="entry name" value="Ribosomal_eL30-like_sf"/>
</dbReference>
<keyword evidence="6" id="KW-1185">Reference proteome</keyword>
<dbReference type="PANTHER" id="PTHR43191:SF2">
    <property type="entry name" value="RRNA METHYLTRANSFERASE 3, MITOCHONDRIAL"/>
    <property type="match status" value="1"/>
</dbReference>
<dbReference type="GO" id="GO:0005737">
    <property type="term" value="C:cytoplasm"/>
    <property type="evidence" value="ECO:0007669"/>
    <property type="project" value="UniProtKB-ARBA"/>
</dbReference>
<evidence type="ECO:0000256" key="2">
    <source>
        <dbReference type="ARBA" id="ARBA00022603"/>
    </source>
</evidence>
<evidence type="ECO:0000256" key="1">
    <source>
        <dbReference type="ARBA" id="ARBA00007228"/>
    </source>
</evidence>
<dbReference type="EMBL" id="QPJW01000004">
    <property type="protein sequence ID" value="RCX19590.1"/>
    <property type="molecule type" value="Genomic_DNA"/>
</dbReference>
<dbReference type="RefSeq" id="WP_114496859.1">
    <property type="nucleotide sequence ID" value="NZ_QPJW01000004.1"/>
</dbReference>
<organism evidence="5 6">
    <name type="scientific">Fontibacillus phaseoli</name>
    <dbReference type="NCBI Taxonomy" id="1416533"/>
    <lineage>
        <taxon>Bacteria</taxon>
        <taxon>Bacillati</taxon>
        <taxon>Bacillota</taxon>
        <taxon>Bacilli</taxon>
        <taxon>Bacillales</taxon>
        <taxon>Paenibacillaceae</taxon>
        <taxon>Fontibacillus</taxon>
    </lineage>
</organism>
<evidence type="ECO:0000313" key="6">
    <source>
        <dbReference type="Proteomes" id="UP000253090"/>
    </source>
</evidence>
<dbReference type="OrthoDB" id="9794400at2"/>
<evidence type="ECO:0000256" key="3">
    <source>
        <dbReference type="ARBA" id="ARBA00022679"/>
    </source>
</evidence>
<sequence length="272" mass="28732">MQIQSPQNSRVKEWAGLLEKKQRDKQGKYLIEGIHLVKEALEAQADMECVCYEAEAGIPHELAEAASAGLDVEWIGVSAAVIAKCSDTKTPQPVFAVVRKDGGALQPLLDTAGGLVVVLDGVQDPGNVGTIIRTADAVGADGVIVGAGCADIYGPKVLRATMGSLFHLPVVHGKLDELLPQAKARGIRLAGTSLQAAVNCYAYDFTGPVWLLFGNEGSGLSPEVRGLMDDGLIIPMLGRAESLNVAMAASVLLYEALRQRHFSPGTVSYNVN</sequence>
<dbReference type="InterPro" id="IPR051259">
    <property type="entry name" value="rRNA_Methyltransferase"/>
</dbReference>
<dbReference type="SUPFAM" id="SSF55315">
    <property type="entry name" value="L30e-like"/>
    <property type="match status" value="1"/>
</dbReference>
<dbReference type="GO" id="GO:0032259">
    <property type="term" value="P:methylation"/>
    <property type="evidence" value="ECO:0007669"/>
    <property type="project" value="UniProtKB-KW"/>
</dbReference>
<dbReference type="InterPro" id="IPR013123">
    <property type="entry name" value="SpoU_subst-bd"/>
</dbReference>
<dbReference type="Proteomes" id="UP000253090">
    <property type="component" value="Unassembled WGS sequence"/>
</dbReference>
<dbReference type="Gene3D" id="3.30.1330.30">
    <property type="match status" value="1"/>
</dbReference>
<dbReference type="InterPro" id="IPR029028">
    <property type="entry name" value="Alpha/beta_knot_MTases"/>
</dbReference>
<dbReference type="GO" id="GO:0008173">
    <property type="term" value="F:RNA methyltransferase activity"/>
    <property type="evidence" value="ECO:0007669"/>
    <property type="project" value="InterPro"/>
</dbReference>
<dbReference type="Pfam" id="PF00588">
    <property type="entry name" value="SpoU_methylase"/>
    <property type="match status" value="1"/>
</dbReference>
<keyword evidence="3 5" id="KW-0808">Transferase</keyword>
<keyword evidence="2 5" id="KW-0489">Methyltransferase</keyword>